<evidence type="ECO:0000256" key="9">
    <source>
        <dbReference type="ARBA" id="ARBA00023180"/>
    </source>
</evidence>
<evidence type="ECO:0000256" key="6">
    <source>
        <dbReference type="ARBA" id="ARBA00022989"/>
    </source>
</evidence>
<evidence type="ECO:0000313" key="10">
    <source>
        <dbReference type="EMBL" id="KAG6621530.1"/>
    </source>
</evidence>
<evidence type="ECO:0000256" key="4">
    <source>
        <dbReference type="ARBA" id="ARBA00022729"/>
    </source>
</evidence>
<evidence type="ECO:0000256" key="5">
    <source>
        <dbReference type="ARBA" id="ARBA00022737"/>
    </source>
</evidence>
<keyword evidence="5" id="KW-0677">Repeat</keyword>
<dbReference type="GO" id="GO:0016020">
    <property type="term" value="C:membrane"/>
    <property type="evidence" value="ECO:0007669"/>
    <property type="project" value="UniProtKB-SubCell"/>
</dbReference>
<comment type="subcellular location">
    <subcellularLocation>
        <location evidence="1">Membrane</location>
        <topology evidence="1">Single-pass type I membrane protein</topology>
    </subcellularLocation>
</comment>
<comment type="caution">
    <text evidence="10">The sequence shown here is derived from an EMBL/GenBank/DDBJ whole genome shotgun (WGS) entry which is preliminary data.</text>
</comment>
<accession>A0A922A4V1</accession>
<keyword evidence="2" id="KW-0433">Leucine-rich repeat</keyword>
<evidence type="ECO:0000256" key="2">
    <source>
        <dbReference type="ARBA" id="ARBA00022614"/>
    </source>
</evidence>
<keyword evidence="9" id="KW-0325">Glycoprotein</keyword>
<gene>
    <name evidence="10" type="ORF">I3842_Q021500</name>
</gene>
<keyword evidence="8" id="KW-0675">Receptor</keyword>
<reference evidence="10" key="1">
    <citation type="submission" date="2021-01" db="EMBL/GenBank/DDBJ databases">
        <authorList>
            <person name="Lovell J.T."/>
            <person name="Bentley N."/>
            <person name="Bhattarai G."/>
            <person name="Jenkins J.W."/>
            <person name="Sreedasyam A."/>
            <person name="Alarcon Y."/>
            <person name="Bock C."/>
            <person name="Boston L."/>
            <person name="Carlson J."/>
            <person name="Cervantes K."/>
            <person name="Clermont K."/>
            <person name="Krom N."/>
            <person name="Kubenka K."/>
            <person name="Mamidi S."/>
            <person name="Mattison C."/>
            <person name="Monteros M."/>
            <person name="Pisani C."/>
            <person name="Plott C."/>
            <person name="Rajasekar S."/>
            <person name="Rhein H.S."/>
            <person name="Rohla C."/>
            <person name="Song M."/>
            <person name="Hilaire R.S."/>
            <person name="Shu S."/>
            <person name="Wells L."/>
            <person name="Wang X."/>
            <person name="Webber J."/>
            <person name="Heerema R.J."/>
            <person name="Klein P."/>
            <person name="Conner P."/>
            <person name="Grauke L."/>
            <person name="Grimwood J."/>
            <person name="Schmutz J."/>
            <person name="Randall J.J."/>
        </authorList>
    </citation>
    <scope>NUCLEOTIDE SEQUENCE</scope>
    <source>
        <tissue evidence="10">Leaf</tissue>
    </source>
</reference>
<dbReference type="InterPro" id="IPR046956">
    <property type="entry name" value="RLP23-like"/>
</dbReference>
<dbReference type="InterPro" id="IPR001611">
    <property type="entry name" value="Leu-rich_rpt"/>
</dbReference>
<evidence type="ECO:0000256" key="8">
    <source>
        <dbReference type="ARBA" id="ARBA00023170"/>
    </source>
</evidence>
<evidence type="ECO:0000256" key="7">
    <source>
        <dbReference type="ARBA" id="ARBA00023136"/>
    </source>
</evidence>
<dbReference type="Proteomes" id="UP000811246">
    <property type="component" value="Unassembled WGS sequence"/>
</dbReference>
<dbReference type="AlphaFoldDB" id="A0A922A4V1"/>
<dbReference type="Pfam" id="PF00560">
    <property type="entry name" value="LRR_1"/>
    <property type="match status" value="8"/>
</dbReference>
<protein>
    <submittedName>
        <fullName evidence="10">Uncharacterized protein</fullName>
    </submittedName>
</protein>
<keyword evidence="4" id="KW-0732">Signal</keyword>
<dbReference type="PANTHER" id="PTHR48063">
    <property type="entry name" value="LRR RECEPTOR-LIKE KINASE"/>
    <property type="match status" value="1"/>
</dbReference>
<keyword evidence="7" id="KW-0472">Membrane</keyword>
<dbReference type="FunFam" id="3.80.10.10:FF:000095">
    <property type="entry name" value="LRR receptor-like serine/threonine-protein kinase GSO1"/>
    <property type="match status" value="1"/>
</dbReference>
<keyword evidence="6" id="KW-1133">Transmembrane helix</keyword>
<name>A0A922A4V1_CARIL</name>
<dbReference type="PANTHER" id="PTHR48063:SF100">
    <property type="entry name" value="RECEPTOR-LIKE PROTEIN EIX2"/>
    <property type="match status" value="1"/>
</dbReference>
<organism evidence="10 11">
    <name type="scientific">Carya illinoinensis</name>
    <name type="common">Pecan</name>
    <dbReference type="NCBI Taxonomy" id="32201"/>
    <lineage>
        <taxon>Eukaryota</taxon>
        <taxon>Viridiplantae</taxon>
        <taxon>Streptophyta</taxon>
        <taxon>Embryophyta</taxon>
        <taxon>Tracheophyta</taxon>
        <taxon>Spermatophyta</taxon>
        <taxon>Magnoliopsida</taxon>
        <taxon>eudicotyledons</taxon>
        <taxon>Gunneridae</taxon>
        <taxon>Pentapetalae</taxon>
        <taxon>rosids</taxon>
        <taxon>fabids</taxon>
        <taxon>Fagales</taxon>
        <taxon>Juglandaceae</taxon>
        <taxon>Carya</taxon>
    </lineage>
</organism>
<keyword evidence="3" id="KW-0812">Transmembrane</keyword>
<dbReference type="EMBL" id="MU228861">
    <property type="protein sequence ID" value="KAG6621530.1"/>
    <property type="molecule type" value="Genomic_DNA"/>
</dbReference>
<evidence type="ECO:0000256" key="3">
    <source>
        <dbReference type="ARBA" id="ARBA00022692"/>
    </source>
</evidence>
<evidence type="ECO:0000313" key="11">
    <source>
        <dbReference type="Proteomes" id="UP000811246"/>
    </source>
</evidence>
<evidence type="ECO:0000256" key="1">
    <source>
        <dbReference type="ARBA" id="ARBA00004479"/>
    </source>
</evidence>
<sequence>MDRGDLNLIISSSSLLCGIGTVMDKRTSEECCLWKGIGCDNVIGHVIKLNLQYRPNFSTAPELPPAALEGPINDSLLVLENVLYLDLSSNYFGGNSIPSFFGYFRNLRYLDLSDSGFKGIIPSQLGNLSNLQYLDLQSSFLISDDLEWLSRLSLLEFLDTSWVNLSKASNWLQAMNMLPSLSVLCLTEGELPRFFGNLCNLRYLDLSHTRCEGAGAYGILGNSAAYNMESFEYLNLAGNQLSGTLPDQPCKCQNLSTLLLNSNLLSGPIPISIGSLSMKDKVENSQKGLRVINLSNSGISNVIPSWFCNHSSQTNLSNNSFHGSLSSILCEHKASIRFLIFLDLYADLLVLQLGNNNLSGNLPMSLGYLSGLQSLVLHKNNLVGNLRLSLQDCKLLKHVDLSENHFSGALPSWLGNSLEKLKILVLYSNNFNDSIPQERCRFISRCFSNFSGMLRQLEGSSRIFEDSYTLGQPWFLETTAIEETIVDRYSNMLALITSMDLSRNNLVGEIPQELTSLYSLQFLNLSNNQLIGKIPETIRAMKFLESLDISMNQLTSVIPESMRSFNSLSFLNVSYNNLSGRIPRSSRFQNLTALSFIGNHDLCGPPLTANCSGDDTPLEPIPAVNGGLFVSLGIRL</sequence>
<proteinExistence type="predicted"/>